<protein>
    <submittedName>
        <fullName evidence="1">Uncharacterized protein</fullName>
    </submittedName>
</protein>
<dbReference type="EMBL" id="JACEIK010007575">
    <property type="protein sequence ID" value="MCE3050431.1"/>
    <property type="molecule type" value="Genomic_DNA"/>
</dbReference>
<proteinExistence type="predicted"/>
<evidence type="ECO:0000313" key="1">
    <source>
        <dbReference type="EMBL" id="MCE3050431.1"/>
    </source>
</evidence>
<sequence length="89" mass="10068">MRRGWEKRSLLPELMEGLTARIKQGGATGGFPVLVWPENVRCGGGLEGECEMKEMERREAEVSPVAGLWRGRFFPAKRDRGREGKHEGR</sequence>
<gene>
    <name evidence="1" type="ORF">HAX54_047195</name>
</gene>
<organism evidence="1 2">
    <name type="scientific">Datura stramonium</name>
    <name type="common">Jimsonweed</name>
    <name type="synonym">Common thornapple</name>
    <dbReference type="NCBI Taxonomy" id="4076"/>
    <lineage>
        <taxon>Eukaryota</taxon>
        <taxon>Viridiplantae</taxon>
        <taxon>Streptophyta</taxon>
        <taxon>Embryophyta</taxon>
        <taxon>Tracheophyta</taxon>
        <taxon>Spermatophyta</taxon>
        <taxon>Magnoliopsida</taxon>
        <taxon>eudicotyledons</taxon>
        <taxon>Gunneridae</taxon>
        <taxon>Pentapetalae</taxon>
        <taxon>asterids</taxon>
        <taxon>lamiids</taxon>
        <taxon>Solanales</taxon>
        <taxon>Solanaceae</taxon>
        <taxon>Solanoideae</taxon>
        <taxon>Datureae</taxon>
        <taxon>Datura</taxon>
    </lineage>
</organism>
<keyword evidence="2" id="KW-1185">Reference proteome</keyword>
<name>A0ABS8WJY6_DATST</name>
<comment type="caution">
    <text evidence="1">The sequence shown here is derived from an EMBL/GenBank/DDBJ whole genome shotgun (WGS) entry which is preliminary data.</text>
</comment>
<reference evidence="1 2" key="1">
    <citation type="journal article" date="2021" name="BMC Genomics">
        <title>Datura genome reveals duplications of psychoactive alkaloid biosynthetic genes and high mutation rate following tissue culture.</title>
        <authorList>
            <person name="Rajewski A."/>
            <person name="Carter-House D."/>
            <person name="Stajich J."/>
            <person name="Litt A."/>
        </authorList>
    </citation>
    <scope>NUCLEOTIDE SEQUENCE [LARGE SCALE GENOMIC DNA]</scope>
    <source>
        <strain evidence="1">AR-01</strain>
    </source>
</reference>
<dbReference type="Proteomes" id="UP000823775">
    <property type="component" value="Unassembled WGS sequence"/>
</dbReference>
<evidence type="ECO:0000313" key="2">
    <source>
        <dbReference type="Proteomes" id="UP000823775"/>
    </source>
</evidence>
<accession>A0ABS8WJY6</accession>